<dbReference type="SUPFAM" id="SSF55781">
    <property type="entry name" value="GAF domain-like"/>
    <property type="match status" value="1"/>
</dbReference>
<evidence type="ECO:0000256" key="2">
    <source>
        <dbReference type="ARBA" id="ARBA00023125"/>
    </source>
</evidence>
<dbReference type="Gene3D" id="1.10.10.10">
    <property type="entry name" value="Winged helix-like DNA-binding domain superfamily/Winged helix DNA-binding domain"/>
    <property type="match status" value="1"/>
</dbReference>
<keyword evidence="2" id="KW-0238">DNA-binding</keyword>
<dbReference type="PANTHER" id="PTHR30136:SF24">
    <property type="entry name" value="HTH-TYPE TRANSCRIPTIONAL REPRESSOR ALLR"/>
    <property type="match status" value="1"/>
</dbReference>
<organism evidence="9 10">
    <name type="scientific">Brevibacillus agri</name>
    <dbReference type="NCBI Taxonomy" id="51101"/>
    <lineage>
        <taxon>Bacteria</taxon>
        <taxon>Bacillati</taxon>
        <taxon>Bacillota</taxon>
        <taxon>Bacilli</taxon>
        <taxon>Bacillales</taxon>
        <taxon>Paenibacillaceae</taxon>
        <taxon>Brevibacillus</taxon>
    </lineage>
</organism>
<dbReference type="OrthoDB" id="9791752at2"/>
<dbReference type="PANTHER" id="PTHR30136">
    <property type="entry name" value="HELIX-TURN-HELIX TRANSCRIPTIONAL REGULATOR, ICLR FAMILY"/>
    <property type="match status" value="1"/>
</dbReference>
<evidence type="ECO:0000259" key="7">
    <source>
        <dbReference type="PROSITE" id="PS51078"/>
    </source>
</evidence>
<dbReference type="SMART" id="SM00346">
    <property type="entry name" value="HTH_ICLR"/>
    <property type="match status" value="1"/>
</dbReference>
<evidence type="ECO:0000313" key="10">
    <source>
        <dbReference type="Proteomes" id="UP000276178"/>
    </source>
</evidence>
<dbReference type="FunFam" id="1.10.10.10:FF:000056">
    <property type="entry name" value="IclR family transcriptional regulator"/>
    <property type="match status" value="1"/>
</dbReference>
<name>A0A3M8ANX0_9BACL</name>
<dbReference type="InterPro" id="IPR036388">
    <property type="entry name" value="WH-like_DNA-bd_sf"/>
</dbReference>
<dbReference type="EMBL" id="BJOD01000034">
    <property type="protein sequence ID" value="GED27068.1"/>
    <property type="molecule type" value="Genomic_DNA"/>
</dbReference>
<dbReference type="GO" id="GO:0003677">
    <property type="term" value="F:DNA binding"/>
    <property type="evidence" value="ECO:0007669"/>
    <property type="project" value="UniProtKB-KW"/>
</dbReference>
<dbReference type="InterPro" id="IPR029016">
    <property type="entry name" value="GAF-like_dom_sf"/>
</dbReference>
<evidence type="ECO:0000256" key="1">
    <source>
        <dbReference type="ARBA" id="ARBA00023015"/>
    </source>
</evidence>
<evidence type="ECO:0000256" key="5">
    <source>
        <dbReference type="ARBA" id="ARBA00070406"/>
    </source>
</evidence>
<evidence type="ECO:0000259" key="6">
    <source>
        <dbReference type="PROSITE" id="PS51077"/>
    </source>
</evidence>
<accession>A0A3M8ANX0</accession>
<dbReference type="InterPro" id="IPR050707">
    <property type="entry name" value="HTH_MetabolicPath_Reg"/>
</dbReference>
<dbReference type="GO" id="GO:0003700">
    <property type="term" value="F:DNA-binding transcription factor activity"/>
    <property type="evidence" value="ECO:0007669"/>
    <property type="project" value="TreeGrafter"/>
</dbReference>
<dbReference type="RefSeq" id="WP_122953180.1">
    <property type="nucleotide sequence ID" value="NZ_BJOD01000034.1"/>
</dbReference>
<evidence type="ECO:0000256" key="3">
    <source>
        <dbReference type="ARBA" id="ARBA00023163"/>
    </source>
</evidence>
<keyword evidence="3" id="KW-0804">Transcription</keyword>
<comment type="caution">
    <text evidence="9">The sequence shown here is derived from an EMBL/GenBank/DDBJ whole genome shotgun (WGS) entry which is preliminary data.</text>
</comment>
<feature type="domain" description="HTH iclR-type" evidence="6">
    <location>
        <begin position="3"/>
        <end position="65"/>
    </location>
</feature>
<dbReference type="EMBL" id="RHHN01000050">
    <property type="protein sequence ID" value="RNB52924.1"/>
    <property type="molecule type" value="Genomic_DNA"/>
</dbReference>
<dbReference type="Pfam" id="PF09339">
    <property type="entry name" value="HTH_IclR"/>
    <property type="match status" value="1"/>
</dbReference>
<gene>
    <name evidence="8" type="ORF">BAG01nite_31700</name>
    <name evidence="9" type="ORF">EB820_18125</name>
</gene>
<dbReference type="Proteomes" id="UP000276178">
    <property type="component" value="Unassembled WGS sequence"/>
</dbReference>
<dbReference type="AlphaFoldDB" id="A0A3M8ANX0"/>
<dbReference type="Pfam" id="PF01614">
    <property type="entry name" value="IclR_C"/>
    <property type="match status" value="1"/>
</dbReference>
<dbReference type="Proteomes" id="UP000317180">
    <property type="component" value="Unassembled WGS sequence"/>
</dbReference>
<dbReference type="PROSITE" id="PS51078">
    <property type="entry name" value="ICLR_ED"/>
    <property type="match status" value="1"/>
</dbReference>
<reference evidence="9 10" key="1">
    <citation type="submission" date="2018-10" db="EMBL/GenBank/DDBJ databases">
        <title>Phylogenomics of Brevibacillus.</title>
        <authorList>
            <person name="Dunlap C."/>
        </authorList>
    </citation>
    <scope>NUCLEOTIDE SEQUENCE [LARGE SCALE GENOMIC DNA]</scope>
    <source>
        <strain evidence="9 10">NRRL NRS 1219</strain>
    </source>
</reference>
<dbReference type="InterPro" id="IPR014757">
    <property type="entry name" value="Tscrpt_reg_IclR_C"/>
</dbReference>
<comment type="function">
    <text evidence="4">May be an activator protein for the gylABX operon.</text>
</comment>
<reference evidence="8 11" key="2">
    <citation type="submission" date="2019-06" db="EMBL/GenBank/DDBJ databases">
        <title>Whole genome shotgun sequence of Brevibacillus agri NBRC 15538.</title>
        <authorList>
            <person name="Hosoyama A."/>
            <person name="Uohara A."/>
            <person name="Ohji S."/>
            <person name="Ichikawa N."/>
        </authorList>
    </citation>
    <scope>NUCLEOTIDE SEQUENCE [LARGE SCALE GENOMIC DNA]</scope>
    <source>
        <strain evidence="8 11">NBRC 15538</strain>
    </source>
</reference>
<dbReference type="PROSITE" id="PS51077">
    <property type="entry name" value="HTH_ICLR"/>
    <property type="match status" value="1"/>
</dbReference>
<dbReference type="SUPFAM" id="SSF46785">
    <property type="entry name" value="Winged helix' DNA-binding domain"/>
    <property type="match status" value="1"/>
</dbReference>
<evidence type="ECO:0000313" key="8">
    <source>
        <dbReference type="EMBL" id="GED27068.1"/>
    </source>
</evidence>
<protein>
    <recommendedName>
        <fullName evidence="5">Glycerol operon regulatory protein</fullName>
    </recommendedName>
</protein>
<evidence type="ECO:0000313" key="11">
    <source>
        <dbReference type="Proteomes" id="UP000317180"/>
    </source>
</evidence>
<keyword evidence="1" id="KW-0805">Transcription regulation</keyword>
<keyword evidence="11" id="KW-1185">Reference proteome</keyword>
<sequence>MTLKTLEKSLELLELFTKERTSWGVRELAKELGINHTTVYRILATFEQKGYLIQDHETKKYELGMKLWEFGQLVEDKLGISEYIYPIMRNVSEQTGETIFLTWLDQLECVHVEMAESSQSIKFSVSVGSRTPLHAGASNTVIMAYLPRDVQEHVIARGLTALTAHTVVEKESLYKKLDEIKKRGWCFSAGEFADEVFGLSVPLFNKRREIVGSMTIAGPVSRTPEGERLLTMLSALQEGQREVQHYLDKYNLSYV</sequence>
<dbReference type="InterPro" id="IPR005471">
    <property type="entry name" value="Tscrpt_reg_IclR_N"/>
</dbReference>
<dbReference type="GeneID" id="82812812"/>
<evidence type="ECO:0000256" key="4">
    <source>
        <dbReference type="ARBA" id="ARBA00058938"/>
    </source>
</evidence>
<evidence type="ECO:0000313" key="9">
    <source>
        <dbReference type="EMBL" id="RNB52924.1"/>
    </source>
</evidence>
<proteinExistence type="predicted"/>
<feature type="domain" description="IclR-ED" evidence="7">
    <location>
        <begin position="66"/>
        <end position="249"/>
    </location>
</feature>
<dbReference type="InterPro" id="IPR036390">
    <property type="entry name" value="WH_DNA-bd_sf"/>
</dbReference>
<dbReference type="GO" id="GO:0045892">
    <property type="term" value="P:negative regulation of DNA-templated transcription"/>
    <property type="evidence" value="ECO:0007669"/>
    <property type="project" value="TreeGrafter"/>
</dbReference>
<dbReference type="Gene3D" id="3.30.450.40">
    <property type="match status" value="1"/>
</dbReference>